<accession>A0A940RZY5</accession>
<evidence type="ECO:0000313" key="2">
    <source>
        <dbReference type="Proteomes" id="UP000675940"/>
    </source>
</evidence>
<keyword evidence="2" id="KW-1185">Reference proteome</keyword>
<gene>
    <name evidence="1" type="ORF">J5474_03145</name>
</gene>
<evidence type="ECO:0008006" key="3">
    <source>
        <dbReference type="Google" id="ProtNLM"/>
    </source>
</evidence>
<comment type="caution">
    <text evidence="1">The sequence shown here is derived from an EMBL/GenBank/DDBJ whole genome shotgun (WGS) entry which is preliminary data.</text>
</comment>
<name>A0A940RZY5_9RHOB</name>
<protein>
    <recommendedName>
        <fullName evidence="3">Lipoprotein</fullName>
    </recommendedName>
</protein>
<sequence length="80" mass="8475">MNKVEELAPKLQGAAIWLAGAGFVAGCDRAGHRGPAGLASVNRVGRMTEQFPAVRAPRHPARLNVYVEMCRGLLCQSASS</sequence>
<dbReference type="PROSITE" id="PS51257">
    <property type="entry name" value="PROKAR_LIPOPROTEIN"/>
    <property type="match status" value="1"/>
</dbReference>
<dbReference type="EMBL" id="JAGISH010000001">
    <property type="protein sequence ID" value="MBP0481487.1"/>
    <property type="molecule type" value="Genomic_DNA"/>
</dbReference>
<proteinExistence type="predicted"/>
<dbReference type="Proteomes" id="UP000675940">
    <property type="component" value="Unassembled WGS sequence"/>
</dbReference>
<dbReference type="RefSeq" id="WP_209359216.1">
    <property type="nucleotide sequence ID" value="NZ_JAGISH010000001.1"/>
</dbReference>
<dbReference type="AlphaFoldDB" id="A0A940RZY5"/>
<reference evidence="1" key="1">
    <citation type="submission" date="2021-03" db="EMBL/GenBank/DDBJ databases">
        <title>Sagittula salina sp. nov. strain M10.9X isolated from the marine waste.</title>
        <authorList>
            <person name="Satari L."/>
            <person name="Molina-Menor E."/>
            <person name="Vidal-Verdu A."/>
            <person name="Pascual J."/>
            <person name="Pereto J."/>
            <person name="Porcar M."/>
        </authorList>
    </citation>
    <scope>NUCLEOTIDE SEQUENCE</scope>
    <source>
        <strain evidence="1">M10.9X</strain>
    </source>
</reference>
<organism evidence="1 2">
    <name type="scientific">Sagittula salina</name>
    <dbReference type="NCBI Taxonomy" id="2820268"/>
    <lineage>
        <taxon>Bacteria</taxon>
        <taxon>Pseudomonadati</taxon>
        <taxon>Pseudomonadota</taxon>
        <taxon>Alphaproteobacteria</taxon>
        <taxon>Rhodobacterales</taxon>
        <taxon>Roseobacteraceae</taxon>
        <taxon>Sagittula</taxon>
    </lineage>
</organism>
<evidence type="ECO:0000313" key="1">
    <source>
        <dbReference type="EMBL" id="MBP0481487.1"/>
    </source>
</evidence>